<dbReference type="CDD" id="cd04301">
    <property type="entry name" value="NAT_SF"/>
    <property type="match status" value="1"/>
</dbReference>
<dbReference type="PANTHER" id="PTHR10545:SF29">
    <property type="entry name" value="GH14572P-RELATED"/>
    <property type="match status" value="1"/>
</dbReference>
<dbReference type="Proteomes" id="UP000184041">
    <property type="component" value="Unassembled WGS sequence"/>
</dbReference>
<accession>A0A1M4YUG0</accession>
<dbReference type="PANTHER" id="PTHR10545">
    <property type="entry name" value="DIAMINE N-ACETYLTRANSFERASE"/>
    <property type="match status" value="1"/>
</dbReference>
<evidence type="ECO:0000259" key="4">
    <source>
        <dbReference type="PROSITE" id="PS51186"/>
    </source>
</evidence>
<evidence type="ECO:0000256" key="3">
    <source>
        <dbReference type="ARBA" id="ARBA00023315"/>
    </source>
</evidence>
<dbReference type="InterPro" id="IPR000182">
    <property type="entry name" value="GNAT_dom"/>
</dbReference>
<evidence type="ECO:0000256" key="2">
    <source>
        <dbReference type="ARBA" id="ARBA00022679"/>
    </source>
</evidence>
<keyword evidence="6" id="KW-1185">Reference proteome</keyword>
<reference evidence="5 6" key="1">
    <citation type="submission" date="2016-11" db="EMBL/GenBank/DDBJ databases">
        <authorList>
            <person name="Jaros S."/>
            <person name="Januszkiewicz K."/>
            <person name="Wedrychowicz H."/>
        </authorList>
    </citation>
    <scope>NUCLEOTIDE SEQUENCE [LARGE SCALE GENOMIC DNA]</scope>
    <source>
        <strain evidence="5 6">DSM 21986</strain>
    </source>
</reference>
<protein>
    <submittedName>
        <fullName evidence="5">Ribosomal protein S18 acetylase RimI</fullName>
    </submittedName>
</protein>
<dbReference type="SUPFAM" id="SSF55729">
    <property type="entry name" value="Acyl-CoA N-acyltransferases (Nat)"/>
    <property type="match status" value="1"/>
</dbReference>
<keyword evidence="5" id="KW-0687">Ribonucleoprotein</keyword>
<dbReference type="GO" id="GO:0005840">
    <property type="term" value="C:ribosome"/>
    <property type="evidence" value="ECO:0007669"/>
    <property type="project" value="UniProtKB-KW"/>
</dbReference>
<dbReference type="Pfam" id="PF00583">
    <property type="entry name" value="Acetyltransf_1"/>
    <property type="match status" value="1"/>
</dbReference>
<evidence type="ECO:0000313" key="6">
    <source>
        <dbReference type="Proteomes" id="UP000184041"/>
    </source>
</evidence>
<dbReference type="AlphaFoldDB" id="A0A1M4YUG0"/>
<dbReference type="RefSeq" id="WP_073060996.1">
    <property type="nucleotide sequence ID" value="NZ_FQUS01000005.1"/>
</dbReference>
<dbReference type="EMBL" id="FQUS01000005">
    <property type="protein sequence ID" value="SHF08986.1"/>
    <property type="molecule type" value="Genomic_DNA"/>
</dbReference>
<feature type="domain" description="N-acetyltransferase" evidence="4">
    <location>
        <begin position="4"/>
        <end position="163"/>
    </location>
</feature>
<evidence type="ECO:0000313" key="5">
    <source>
        <dbReference type="EMBL" id="SHF08986.1"/>
    </source>
</evidence>
<name>A0A1M4YUG0_9BACT</name>
<organism evidence="5 6">
    <name type="scientific">Fodinibius roseus</name>
    <dbReference type="NCBI Taxonomy" id="1194090"/>
    <lineage>
        <taxon>Bacteria</taxon>
        <taxon>Pseudomonadati</taxon>
        <taxon>Balneolota</taxon>
        <taxon>Balneolia</taxon>
        <taxon>Balneolales</taxon>
        <taxon>Balneolaceae</taxon>
        <taxon>Fodinibius</taxon>
    </lineage>
</organism>
<dbReference type="InterPro" id="IPR016181">
    <property type="entry name" value="Acyl_CoA_acyltransferase"/>
</dbReference>
<dbReference type="PROSITE" id="PS51186">
    <property type="entry name" value="GNAT"/>
    <property type="match status" value="1"/>
</dbReference>
<dbReference type="FunFam" id="3.40.630.30:FF:000064">
    <property type="entry name" value="GNAT family acetyltransferase"/>
    <property type="match status" value="1"/>
</dbReference>
<comment type="similarity">
    <text evidence="1">Belongs to the acetyltransferase family.</text>
</comment>
<keyword evidence="5" id="KW-0689">Ribosomal protein</keyword>
<dbReference type="GO" id="GO:0008080">
    <property type="term" value="F:N-acetyltransferase activity"/>
    <property type="evidence" value="ECO:0007669"/>
    <property type="project" value="UniProtKB-ARBA"/>
</dbReference>
<dbReference type="STRING" id="1194090.SAMN05443144_105150"/>
<dbReference type="InterPro" id="IPR051016">
    <property type="entry name" value="Diverse_Substrate_AcTransf"/>
</dbReference>
<proteinExistence type="inferred from homology"/>
<gene>
    <name evidence="5" type="ORF">SAMN05443144_105150</name>
</gene>
<dbReference type="Gene3D" id="3.40.630.30">
    <property type="match status" value="1"/>
</dbReference>
<dbReference type="OrthoDB" id="9805924at2"/>
<keyword evidence="3" id="KW-0012">Acyltransferase</keyword>
<sequence>MSDLKIQPAIVSDVPLILSLIKELAAVEEFPFEVTVTAEDLKKNLFGKHPSAEALLVYAGDDLAGFAVFYQTFATTTGQPGLHLDDLYIRSEFQGRGIGRKVLAHLARIAKQRDCVRFEWWVLESNVRAKNFYEKIGARELEELEIYRLRENGIDELSNKLDR</sequence>
<keyword evidence="2" id="KW-0808">Transferase</keyword>
<evidence type="ECO:0000256" key="1">
    <source>
        <dbReference type="ARBA" id="ARBA00008694"/>
    </source>
</evidence>